<protein>
    <recommendedName>
        <fullName evidence="4">SIMPL domain-containing protein</fullName>
    </recommendedName>
</protein>
<dbReference type="Proteomes" id="UP000236752">
    <property type="component" value="Unassembled WGS sequence"/>
</dbReference>
<organism evidence="2 3">
    <name type="scientific">Thalassococcus halodurans</name>
    <dbReference type="NCBI Taxonomy" id="373675"/>
    <lineage>
        <taxon>Bacteria</taxon>
        <taxon>Pseudomonadati</taxon>
        <taxon>Pseudomonadota</taxon>
        <taxon>Alphaproteobacteria</taxon>
        <taxon>Rhodobacterales</taxon>
        <taxon>Roseobacteraceae</taxon>
        <taxon>Thalassococcus</taxon>
    </lineage>
</organism>
<keyword evidence="1" id="KW-0732">Signal</keyword>
<dbReference type="PANTHER" id="PTHR34387">
    <property type="entry name" value="SLR1258 PROTEIN"/>
    <property type="match status" value="1"/>
</dbReference>
<dbReference type="InterPro" id="IPR052022">
    <property type="entry name" value="26kDa_periplasmic_antigen"/>
</dbReference>
<proteinExistence type="predicted"/>
<dbReference type="Pfam" id="PF04402">
    <property type="entry name" value="SIMPL"/>
    <property type="match status" value="1"/>
</dbReference>
<name>A0A1H5XGD0_9RHOB</name>
<evidence type="ECO:0000313" key="2">
    <source>
        <dbReference type="EMBL" id="SEG10802.1"/>
    </source>
</evidence>
<accession>A0A1H5XGD0</accession>
<dbReference type="OrthoDB" id="9813144at2"/>
<keyword evidence="3" id="KW-1185">Reference proteome</keyword>
<dbReference type="InterPro" id="IPR007497">
    <property type="entry name" value="SIMPL/DUF541"/>
</dbReference>
<evidence type="ECO:0008006" key="4">
    <source>
        <dbReference type="Google" id="ProtNLM"/>
    </source>
</evidence>
<dbReference type="Gene3D" id="3.30.110.170">
    <property type="entry name" value="Protein of unknown function (DUF541), domain 1"/>
    <property type="match status" value="1"/>
</dbReference>
<evidence type="ECO:0000256" key="1">
    <source>
        <dbReference type="SAM" id="SignalP"/>
    </source>
</evidence>
<feature type="chain" id="PRO_5009289399" description="SIMPL domain-containing protein" evidence="1">
    <location>
        <begin position="27"/>
        <end position="238"/>
    </location>
</feature>
<dbReference type="Gene3D" id="3.30.70.2970">
    <property type="entry name" value="Protein of unknown function (DUF541), domain 2"/>
    <property type="match status" value="1"/>
</dbReference>
<dbReference type="EMBL" id="FNUZ01000002">
    <property type="protein sequence ID" value="SEG10802.1"/>
    <property type="molecule type" value="Genomic_DNA"/>
</dbReference>
<dbReference type="GO" id="GO:0006974">
    <property type="term" value="P:DNA damage response"/>
    <property type="evidence" value="ECO:0007669"/>
    <property type="project" value="TreeGrafter"/>
</dbReference>
<dbReference type="RefSeq" id="WP_103910155.1">
    <property type="nucleotide sequence ID" value="NZ_FNUZ01000002.1"/>
</dbReference>
<dbReference type="PANTHER" id="PTHR34387:SF1">
    <property type="entry name" value="PERIPLASMIC IMMUNOGENIC PROTEIN"/>
    <property type="match status" value="1"/>
</dbReference>
<reference evidence="2 3" key="1">
    <citation type="submission" date="2016-10" db="EMBL/GenBank/DDBJ databases">
        <authorList>
            <person name="de Groot N.N."/>
        </authorList>
    </citation>
    <scope>NUCLEOTIDE SEQUENCE [LARGE SCALE GENOMIC DNA]</scope>
    <source>
        <strain evidence="2 3">DSM 26915</strain>
    </source>
</reference>
<evidence type="ECO:0000313" key="3">
    <source>
        <dbReference type="Proteomes" id="UP000236752"/>
    </source>
</evidence>
<feature type="signal peptide" evidence="1">
    <location>
        <begin position="1"/>
        <end position="26"/>
    </location>
</feature>
<gene>
    <name evidence="2" type="ORF">SAMN04488045_1874</name>
</gene>
<dbReference type="AlphaFoldDB" id="A0A1H5XGD0"/>
<sequence>MKLVRALTVVSLVALPFLAWNSPVIADENDIAARLSVSGEGVATAVPDMATITLGVRAQAETASDALDQTSAVGADILAKLEEFDIEARDVQTSDLSLNPIYTRNNSGNEAPLIVGFEASNRVTVRVRDLDRLGAVLGAVTGEGANQMYGLNFGFEDTDAMMDEARRKAVADARAKAELYAEAAGVTLGRVISLSEQGGFRPVPMPVAEMRMAADAVPIAAGESALSASVSMVFEIVQ</sequence>